<dbReference type="PIRSF" id="PIRSF006806">
    <property type="entry name" value="FTHF_cligase"/>
    <property type="match status" value="1"/>
</dbReference>
<dbReference type="EC" id="6.3.3.2" evidence="5"/>
<dbReference type="GO" id="GO:0005524">
    <property type="term" value="F:ATP binding"/>
    <property type="evidence" value="ECO:0007669"/>
    <property type="project" value="UniProtKB-KW"/>
</dbReference>
<dbReference type="PANTHER" id="PTHR23407:SF1">
    <property type="entry name" value="5-FORMYLTETRAHYDROFOLATE CYCLO-LIGASE"/>
    <property type="match status" value="1"/>
</dbReference>
<reference evidence="6 7" key="1">
    <citation type="submission" date="2018-12" db="EMBL/GenBank/DDBJ databases">
        <title>Lysinibacillus antri sp. nov., isolated from a cave soil.</title>
        <authorList>
            <person name="Narsing Rao M.P."/>
            <person name="Zhang H."/>
            <person name="Dong Z.-Y."/>
            <person name="Niu X.-K."/>
            <person name="Zhang K."/>
            <person name="Fang B.-Z."/>
            <person name="Kang Y.-Q."/>
            <person name="Xiao M."/>
            <person name="Li W.-J."/>
        </authorList>
    </citation>
    <scope>NUCLEOTIDE SEQUENCE [LARGE SCALE GENOMIC DNA]</scope>
    <source>
        <strain evidence="6 7">SYSU K30002</strain>
    </source>
</reference>
<gene>
    <name evidence="6" type="ORF">EK386_00680</name>
</gene>
<dbReference type="NCBIfam" id="TIGR02727">
    <property type="entry name" value="MTHFS_bact"/>
    <property type="match status" value="1"/>
</dbReference>
<dbReference type="GO" id="GO:0046872">
    <property type="term" value="F:metal ion binding"/>
    <property type="evidence" value="ECO:0007669"/>
    <property type="project" value="UniProtKB-KW"/>
</dbReference>
<comment type="catalytic activity">
    <reaction evidence="5">
        <text>(6S)-5-formyl-5,6,7,8-tetrahydrofolate + ATP = (6R)-5,10-methenyltetrahydrofolate + ADP + phosphate</text>
        <dbReference type="Rhea" id="RHEA:10488"/>
        <dbReference type="ChEBI" id="CHEBI:30616"/>
        <dbReference type="ChEBI" id="CHEBI:43474"/>
        <dbReference type="ChEBI" id="CHEBI:57455"/>
        <dbReference type="ChEBI" id="CHEBI:57457"/>
        <dbReference type="ChEBI" id="CHEBI:456216"/>
        <dbReference type="EC" id="6.3.3.2"/>
    </reaction>
</comment>
<evidence type="ECO:0000256" key="2">
    <source>
        <dbReference type="ARBA" id="ARBA00022741"/>
    </source>
</evidence>
<keyword evidence="3 4" id="KW-0067">ATP-binding</keyword>
<feature type="binding site" evidence="4">
    <location>
        <begin position="3"/>
        <end position="7"/>
    </location>
    <ligand>
        <name>ATP</name>
        <dbReference type="ChEBI" id="CHEBI:30616"/>
    </ligand>
</feature>
<name>A0A3S0PSH4_9BACI</name>
<dbReference type="InterPro" id="IPR037171">
    <property type="entry name" value="NagB/RpiA_transferase-like"/>
</dbReference>
<dbReference type="AlphaFoldDB" id="A0A3S0PSH4"/>
<feature type="binding site" evidence="4">
    <location>
        <begin position="133"/>
        <end position="141"/>
    </location>
    <ligand>
        <name>ATP</name>
        <dbReference type="ChEBI" id="CHEBI:30616"/>
    </ligand>
</feature>
<organism evidence="6 7">
    <name type="scientific">Lysinibacillus antri</name>
    <dbReference type="NCBI Taxonomy" id="2498145"/>
    <lineage>
        <taxon>Bacteria</taxon>
        <taxon>Bacillati</taxon>
        <taxon>Bacillota</taxon>
        <taxon>Bacilli</taxon>
        <taxon>Bacillales</taxon>
        <taxon>Bacillaceae</taxon>
        <taxon>Lysinibacillus</taxon>
    </lineage>
</organism>
<dbReference type="EMBL" id="RYYR01000001">
    <property type="protein sequence ID" value="RUL56969.1"/>
    <property type="molecule type" value="Genomic_DNA"/>
</dbReference>
<dbReference type="GO" id="GO:0009396">
    <property type="term" value="P:folic acid-containing compound biosynthetic process"/>
    <property type="evidence" value="ECO:0007669"/>
    <property type="project" value="TreeGrafter"/>
</dbReference>
<dbReference type="Gene3D" id="3.40.50.10420">
    <property type="entry name" value="NagB/RpiA/CoA transferase-like"/>
    <property type="match status" value="1"/>
</dbReference>
<proteinExistence type="inferred from homology"/>
<keyword evidence="7" id="KW-1185">Reference proteome</keyword>
<dbReference type="Proteomes" id="UP000287910">
    <property type="component" value="Unassembled WGS sequence"/>
</dbReference>
<evidence type="ECO:0000256" key="4">
    <source>
        <dbReference type="PIRSR" id="PIRSR006806-1"/>
    </source>
</evidence>
<comment type="caution">
    <text evidence="6">The sequence shown here is derived from an EMBL/GenBank/DDBJ whole genome shotgun (WGS) entry which is preliminary data.</text>
</comment>
<comment type="similarity">
    <text evidence="1 5">Belongs to the 5-formyltetrahydrofolate cyclo-ligase family.</text>
</comment>
<keyword evidence="6" id="KW-0436">Ligase</keyword>
<evidence type="ECO:0000256" key="3">
    <source>
        <dbReference type="ARBA" id="ARBA00022840"/>
    </source>
</evidence>
<dbReference type="GO" id="GO:0035999">
    <property type="term" value="P:tetrahydrofolate interconversion"/>
    <property type="evidence" value="ECO:0007669"/>
    <property type="project" value="TreeGrafter"/>
</dbReference>
<dbReference type="GO" id="GO:0030272">
    <property type="term" value="F:5-formyltetrahydrofolate cyclo-ligase activity"/>
    <property type="evidence" value="ECO:0007669"/>
    <property type="project" value="UniProtKB-EC"/>
</dbReference>
<evidence type="ECO:0000256" key="1">
    <source>
        <dbReference type="ARBA" id="ARBA00010638"/>
    </source>
</evidence>
<evidence type="ECO:0000256" key="5">
    <source>
        <dbReference type="RuleBase" id="RU361279"/>
    </source>
</evidence>
<evidence type="ECO:0000313" key="7">
    <source>
        <dbReference type="Proteomes" id="UP000287910"/>
    </source>
</evidence>
<dbReference type="InterPro" id="IPR024185">
    <property type="entry name" value="FTHF_cligase-like_sf"/>
</dbReference>
<accession>A0A3S0PSH4</accession>
<protein>
    <recommendedName>
        <fullName evidence="5">5-formyltetrahydrofolate cyclo-ligase</fullName>
        <ecNumber evidence="5">6.3.3.2</ecNumber>
    </recommendedName>
</protein>
<keyword evidence="5" id="KW-0479">Metal-binding</keyword>
<dbReference type="SUPFAM" id="SSF100950">
    <property type="entry name" value="NagB/RpiA/CoA transferase-like"/>
    <property type="match status" value="1"/>
</dbReference>
<evidence type="ECO:0000313" key="6">
    <source>
        <dbReference type="EMBL" id="RUL56969.1"/>
    </source>
</evidence>
<dbReference type="InterPro" id="IPR002698">
    <property type="entry name" value="FTHF_cligase"/>
</dbReference>
<keyword evidence="2 4" id="KW-0547">Nucleotide-binding</keyword>
<keyword evidence="5" id="KW-0460">Magnesium</keyword>
<feature type="binding site" evidence="4">
    <location>
        <position position="54"/>
    </location>
    <ligand>
        <name>substrate</name>
    </ligand>
</feature>
<dbReference type="PANTHER" id="PTHR23407">
    <property type="entry name" value="ATPASE INHIBITOR/5-FORMYLTETRAHYDROFOLATE CYCLO-LIGASE"/>
    <property type="match status" value="1"/>
</dbReference>
<dbReference type="Pfam" id="PF01812">
    <property type="entry name" value="5-FTHF_cyc-lig"/>
    <property type="match status" value="1"/>
</dbReference>
<feature type="binding site" evidence="4">
    <location>
        <position position="49"/>
    </location>
    <ligand>
        <name>substrate</name>
    </ligand>
</feature>
<comment type="cofactor">
    <cofactor evidence="5">
        <name>Mg(2+)</name>
        <dbReference type="ChEBI" id="CHEBI:18420"/>
    </cofactor>
</comment>
<sequence length="192" mass="22023">MDKKELRNGIRLALSRMSDELYKQSSLLIKKRLLNEPIIIEGNSIAITISTEREVDTIGIIESLWALGKNVLVPKCIAKTRAMEFYKIDNFDQLETVYMNLREPVLELTEQFSAEQIDCIIVPGIVFDYSGYRIGYGGGYYDRYLEHFQGNLVSLAFDIQIVNSVPYEAHDQPVNYIITETNRIDCTTKRKG</sequence>